<dbReference type="KEGG" id="axl:AXY_15160"/>
<feature type="region of interest" description="Disordered" evidence="1">
    <location>
        <begin position="240"/>
        <end position="263"/>
    </location>
</feature>
<feature type="compositionally biased region" description="Basic and acidic residues" evidence="1">
    <location>
        <begin position="254"/>
        <end position="263"/>
    </location>
</feature>
<dbReference type="RefSeq" id="WP_015010246.1">
    <property type="nucleotide sequence ID" value="NC_018704.1"/>
</dbReference>
<gene>
    <name evidence="2" type="ordered locus">AXY_15160</name>
</gene>
<dbReference type="HOGENOM" id="CLU_029904_0_0_9"/>
<dbReference type="AlphaFoldDB" id="K0J7M9"/>
<name>K0J7M9_AMPXN</name>
<proteinExistence type="predicted"/>
<sequence length="593" mass="68059">MEPLLSNLSPQIRSLLNDQQSQTLVLKQGQVMLGRVKEILPNNVALIQFGNHQVTAKLEVPININEAYLFEVTSIGEMPQLSVVSQSSTTISLAEQIQMVLANLNIAPTKVNKQFLHEIFSNDIPVRQADLKQALELLKNDQSQETKEIIIHLLKKQLPISETTLQSYKTVQSNRTITEQINQLYQAVLKEPVTNETTDQLLKSLSQFIDTETVQEPMQPLNQEQFDKLTELLQHKLVSRQIDHESSSQNEVKANQDPKELEINSQVDEKAIANRLERQLALSDKQLFQFEKVLSQINTQGQAVTSRTLSQLQVILEDTTILDKVIQQLPTQAQDGLTRFMNDPSQANLLEFIQPLTDLIEQQIPQENSRQIFNLLTQMNRSEPNLFPIKDQFLIQVKNYLLNAGLDFEAQIYQQDKNTLDQSSSLKQVLLESLAQQPAFGREIEQLLHHLTGQQLSLIHEDPSFIYLSTTIPGLIGEDQDIKLEFYSKKDQNEKIDTDYCRIAFYLELNQLKTTMIDMNVQNRVVHLTVYNDQNITEQLNIYKDLLKEGLKKYNYHLSSVSYKPLPDRQTDFSIKPELNKANSTSSRWDVRI</sequence>
<dbReference type="OrthoDB" id="2351076at2"/>
<evidence type="ECO:0008006" key="4">
    <source>
        <dbReference type="Google" id="ProtNLM"/>
    </source>
</evidence>
<reference evidence="2 3" key="1">
    <citation type="submission" date="2011-01" db="EMBL/GenBank/DDBJ databases">
        <title>Whole genome sequence of Amphibacillus xylinus NBRC 15112.</title>
        <authorList>
            <person name="Nakazawa H."/>
            <person name="Katano Y."/>
            <person name="Nakamura S."/>
            <person name="Sasagawa M."/>
            <person name="Fukada J."/>
            <person name="Arai T."/>
            <person name="Sasakura N."/>
            <person name="Mochizuki D."/>
            <person name="Hosoyama A."/>
            <person name="Harada K."/>
            <person name="Horikawa H."/>
            <person name="Kato Y."/>
            <person name="Harada T."/>
            <person name="Sasaki K."/>
            <person name="Sekiguchi M."/>
            <person name="Hodoyama M."/>
            <person name="Nishiko R."/>
            <person name="Narita H."/>
            <person name="Hanamaki A."/>
            <person name="Hata C."/>
            <person name="Konno Y."/>
            <person name="Niimura Y."/>
            <person name="Yamazaki S."/>
            <person name="Fujita N."/>
        </authorList>
    </citation>
    <scope>NUCLEOTIDE SEQUENCE [LARGE SCALE GENOMIC DNA]</scope>
    <source>
        <strain evidence="3">ATCC 51415 / DSM 6626 / JCM 7361 / LMG 17667 / NBRC 15112 / Ep01</strain>
    </source>
</reference>
<organism evidence="2 3">
    <name type="scientific">Amphibacillus xylanus (strain ATCC 51415 / DSM 6626 / JCM 7361 / LMG 17667 / NBRC 15112 / Ep01)</name>
    <dbReference type="NCBI Taxonomy" id="698758"/>
    <lineage>
        <taxon>Bacteria</taxon>
        <taxon>Bacillati</taxon>
        <taxon>Bacillota</taxon>
        <taxon>Bacilli</taxon>
        <taxon>Bacillales</taxon>
        <taxon>Bacillaceae</taxon>
        <taxon>Amphibacillus</taxon>
    </lineage>
</organism>
<dbReference type="STRING" id="698758.AXY_15160"/>
<keyword evidence="3" id="KW-1185">Reference proteome</keyword>
<dbReference type="Proteomes" id="UP000006294">
    <property type="component" value="Chromosome"/>
</dbReference>
<evidence type="ECO:0000313" key="3">
    <source>
        <dbReference type="Proteomes" id="UP000006294"/>
    </source>
</evidence>
<evidence type="ECO:0000256" key="1">
    <source>
        <dbReference type="SAM" id="MobiDB-lite"/>
    </source>
</evidence>
<dbReference type="eggNOG" id="ENOG502Z7RX">
    <property type="taxonomic scope" value="Bacteria"/>
</dbReference>
<evidence type="ECO:0000313" key="2">
    <source>
        <dbReference type="EMBL" id="BAM47648.1"/>
    </source>
</evidence>
<accession>K0J7M9</accession>
<dbReference type="EMBL" id="AP012050">
    <property type="protein sequence ID" value="BAM47648.1"/>
    <property type="molecule type" value="Genomic_DNA"/>
</dbReference>
<protein>
    <recommendedName>
        <fullName evidence="4">Flagellar hook-length control protein-like C-terminal domain-containing protein</fullName>
    </recommendedName>
</protein>